<dbReference type="EMBL" id="ML732195">
    <property type="protein sequence ID" value="KAB8075387.1"/>
    <property type="molecule type" value="Genomic_DNA"/>
</dbReference>
<accession>A0A5N5X5P4</accession>
<organism evidence="1 2">
    <name type="scientific">Aspergillus leporis</name>
    <dbReference type="NCBI Taxonomy" id="41062"/>
    <lineage>
        <taxon>Eukaryota</taxon>
        <taxon>Fungi</taxon>
        <taxon>Dikarya</taxon>
        <taxon>Ascomycota</taxon>
        <taxon>Pezizomycotina</taxon>
        <taxon>Eurotiomycetes</taxon>
        <taxon>Eurotiomycetidae</taxon>
        <taxon>Eurotiales</taxon>
        <taxon>Aspergillaceae</taxon>
        <taxon>Aspergillus</taxon>
        <taxon>Aspergillus subgen. Circumdati</taxon>
    </lineage>
</organism>
<name>A0A5N5X5P4_9EURO</name>
<reference evidence="1 2" key="1">
    <citation type="submission" date="2019-04" db="EMBL/GenBank/DDBJ databases">
        <title>Friends and foes A comparative genomics study of 23 Aspergillus species from section Flavi.</title>
        <authorList>
            <consortium name="DOE Joint Genome Institute"/>
            <person name="Kjaerbolling I."/>
            <person name="Vesth T."/>
            <person name="Frisvad J.C."/>
            <person name="Nybo J.L."/>
            <person name="Theobald S."/>
            <person name="Kildgaard S."/>
            <person name="Isbrandt T."/>
            <person name="Kuo A."/>
            <person name="Sato A."/>
            <person name="Lyhne E.K."/>
            <person name="Kogle M.E."/>
            <person name="Wiebenga A."/>
            <person name="Kun R.S."/>
            <person name="Lubbers R.J."/>
            <person name="Makela M.R."/>
            <person name="Barry K."/>
            <person name="Chovatia M."/>
            <person name="Clum A."/>
            <person name="Daum C."/>
            <person name="Haridas S."/>
            <person name="He G."/>
            <person name="LaButti K."/>
            <person name="Lipzen A."/>
            <person name="Mondo S."/>
            <person name="Riley R."/>
            <person name="Salamov A."/>
            <person name="Simmons B.A."/>
            <person name="Magnuson J.K."/>
            <person name="Henrissat B."/>
            <person name="Mortensen U.H."/>
            <person name="Larsen T.O."/>
            <person name="Devries R.P."/>
            <person name="Grigoriev I.V."/>
            <person name="Machida M."/>
            <person name="Baker S.E."/>
            <person name="Andersen M.R."/>
        </authorList>
    </citation>
    <scope>NUCLEOTIDE SEQUENCE [LARGE SCALE GENOMIC DNA]</scope>
    <source>
        <strain evidence="1 2">CBS 151.66</strain>
    </source>
</reference>
<evidence type="ECO:0000313" key="1">
    <source>
        <dbReference type="EMBL" id="KAB8075387.1"/>
    </source>
</evidence>
<sequence>MPFDLCQNPPKFFEPGNRKLLLDVFPGTMRVEYDDRVLVYRFDQLPAKPWPKMIAGVPCYLTDGPRDEGPTIPIRYVPYSRIKISENLDLRDNEVAADLVFDLVRDFFAKTDITITEIQFWGHLIIIVLEDEANKSEILGAAPRSVAHCNCFYVFESMMGRPNKLSSLRHKSAPGVMLGSGIQHEQDSEILSSSGVLVRDHLGFEYMTVAAHGFPALGFDNKVYHPHHSDRILGEVIRELSHTDVALVKLSQGVDFTNEPFKNTLSPAPPFILAGFSRAAETRIGDLIYLDSPFSGLLEGVRRAHALLRTPRASQDMVDGICGSALWGDDHKVLGFFQCAPASGVMLDYCMSVAADHLMDRRYTIV</sequence>
<dbReference type="OrthoDB" id="4155294at2759"/>
<gene>
    <name evidence="1" type="ORF">BDV29DRAFT_190256</name>
</gene>
<protein>
    <submittedName>
        <fullName evidence="1">Uncharacterized protein</fullName>
    </submittedName>
</protein>
<keyword evidence="2" id="KW-1185">Reference proteome</keyword>
<proteinExistence type="predicted"/>
<evidence type="ECO:0000313" key="2">
    <source>
        <dbReference type="Proteomes" id="UP000326565"/>
    </source>
</evidence>
<dbReference type="AlphaFoldDB" id="A0A5N5X5P4"/>
<dbReference type="Proteomes" id="UP000326565">
    <property type="component" value="Unassembled WGS sequence"/>
</dbReference>